<feature type="binding site" evidence="11">
    <location>
        <begin position="84"/>
        <end position="85"/>
    </location>
    <ligand>
        <name>NAD(+)</name>
        <dbReference type="ChEBI" id="CHEBI:57540"/>
    </ligand>
</feature>
<keyword evidence="4 11" id="KW-0479">Metal-binding</keyword>
<feature type="binding site" evidence="11">
    <location>
        <position position="134"/>
    </location>
    <ligand>
        <name>NAD(+)</name>
        <dbReference type="ChEBI" id="CHEBI:57540"/>
    </ligand>
</feature>
<evidence type="ECO:0000313" key="16">
    <source>
        <dbReference type="Proteomes" id="UP000830835"/>
    </source>
</evidence>
<evidence type="ECO:0000256" key="4">
    <source>
        <dbReference type="ARBA" id="ARBA00022723"/>
    </source>
</evidence>
<evidence type="ECO:0000313" key="15">
    <source>
        <dbReference type="EMBL" id="MCJ2542834.1"/>
    </source>
</evidence>
<dbReference type="Pfam" id="PF14520">
    <property type="entry name" value="HHH_5"/>
    <property type="match status" value="1"/>
</dbReference>
<dbReference type="InterPro" id="IPR033136">
    <property type="entry name" value="DNA_ligase_CS"/>
</dbReference>
<keyword evidence="7 11" id="KW-0460">Magnesium</keyword>
<accession>A0ABT0CAU1</accession>
<feature type="binding site" evidence="11">
    <location>
        <position position="433"/>
    </location>
    <ligand>
        <name>Zn(2+)</name>
        <dbReference type="ChEBI" id="CHEBI:29105"/>
    </ligand>
</feature>
<dbReference type="Gene3D" id="2.40.50.140">
    <property type="entry name" value="Nucleic acid-binding proteins"/>
    <property type="match status" value="1"/>
</dbReference>
<keyword evidence="6 11" id="KW-0862">Zinc</keyword>
<dbReference type="Gene3D" id="3.40.50.10190">
    <property type="entry name" value="BRCT domain"/>
    <property type="match status" value="1"/>
</dbReference>
<evidence type="ECO:0000256" key="3">
    <source>
        <dbReference type="ARBA" id="ARBA00022705"/>
    </source>
</evidence>
<dbReference type="CDD" id="cd17748">
    <property type="entry name" value="BRCT_DNA_ligase_like"/>
    <property type="match status" value="1"/>
</dbReference>
<evidence type="ECO:0000256" key="7">
    <source>
        <dbReference type="ARBA" id="ARBA00022842"/>
    </source>
</evidence>
<dbReference type="InterPro" id="IPR003583">
    <property type="entry name" value="Hlx-hairpin-Hlx_DNA-bd_motif"/>
</dbReference>
<dbReference type="PIRSF" id="PIRSF001604">
    <property type="entry name" value="LigA"/>
    <property type="match status" value="1"/>
</dbReference>
<dbReference type="SUPFAM" id="SSF47781">
    <property type="entry name" value="RuvA domain 2-like"/>
    <property type="match status" value="1"/>
</dbReference>
<dbReference type="PROSITE" id="PS01056">
    <property type="entry name" value="DNA_LIGASE_N2"/>
    <property type="match status" value="1"/>
</dbReference>
<dbReference type="EMBL" id="JAFIRA010000016">
    <property type="protein sequence ID" value="MCJ2542834.1"/>
    <property type="molecule type" value="Genomic_DNA"/>
</dbReference>
<dbReference type="Pfam" id="PF00533">
    <property type="entry name" value="BRCT"/>
    <property type="match status" value="1"/>
</dbReference>
<dbReference type="InterPro" id="IPR018239">
    <property type="entry name" value="DNA_ligase_AS"/>
</dbReference>
<dbReference type="InterPro" id="IPR012340">
    <property type="entry name" value="NA-bd_OB-fold"/>
</dbReference>
<protein>
    <recommendedName>
        <fullName evidence="11 12">DNA ligase</fullName>
        <ecNumber evidence="11 12">6.5.1.2</ecNumber>
    </recommendedName>
    <alternativeName>
        <fullName evidence="11">Polydeoxyribonucleotide synthase [NAD(+)]</fullName>
    </alternativeName>
</protein>
<dbReference type="InterPro" id="IPR001679">
    <property type="entry name" value="DNA_ligase"/>
</dbReference>
<feature type="binding site" evidence="11">
    <location>
        <position position="448"/>
    </location>
    <ligand>
        <name>Zn(2+)</name>
        <dbReference type="ChEBI" id="CHEBI:29105"/>
    </ligand>
</feature>
<organism evidence="15 16">
    <name type="scientific">Thermostichus vulcanus str. 'Rupite'</name>
    <dbReference type="NCBI Taxonomy" id="2813851"/>
    <lineage>
        <taxon>Bacteria</taxon>
        <taxon>Bacillati</taxon>
        <taxon>Cyanobacteriota</taxon>
        <taxon>Cyanophyceae</taxon>
        <taxon>Thermostichales</taxon>
        <taxon>Thermostichaceae</taxon>
        <taxon>Thermostichus</taxon>
    </lineage>
</organism>
<evidence type="ECO:0000256" key="2">
    <source>
        <dbReference type="ARBA" id="ARBA00022598"/>
    </source>
</evidence>
<evidence type="ECO:0000256" key="13">
    <source>
        <dbReference type="SAM" id="MobiDB-lite"/>
    </source>
</evidence>
<feature type="binding site" evidence="11">
    <location>
        <position position="194"/>
    </location>
    <ligand>
        <name>NAD(+)</name>
        <dbReference type="ChEBI" id="CHEBI:57540"/>
    </ligand>
</feature>
<keyword evidence="3 11" id="KW-0235">DNA replication</keyword>
<dbReference type="Proteomes" id="UP000830835">
    <property type="component" value="Unassembled WGS sequence"/>
</dbReference>
<comment type="cofactor">
    <cofactor evidence="11">
        <name>Mg(2+)</name>
        <dbReference type="ChEBI" id="CHEBI:18420"/>
    </cofactor>
    <cofactor evidence="11">
        <name>Mn(2+)</name>
        <dbReference type="ChEBI" id="CHEBI:29035"/>
    </cofactor>
</comment>
<dbReference type="HAMAP" id="MF_01588">
    <property type="entry name" value="DNA_ligase_A"/>
    <property type="match status" value="1"/>
</dbReference>
<evidence type="ECO:0000256" key="12">
    <source>
        <dbReference type="RuleBase" id="RU000618"/>
    </source>
</evidence>
<keyword evidence="9 11" id="KW-0234">DNA repair</keyword>
<dbReference type="SUPFAM" id="SSF56091">
    <property type="entry name" value="DNA ligase/mRNA capping enzyme, catalytic domain"/>
    <property type="match status" value="1"/>
</dbReference>
<reference evidence="15" key="1">
    <citation type="submission" date="2021-02" db="EMBL/GenBank/DDBJ databases">
        <title>The CRISPR/cas machinery reduction and long-range gene transfer in the hot spring cyanobacterium Synechococcus.</title>
        <authorList>
            <person name="Dvorak P."/>
            <person name="Jahodarova E."/>
            <person name="Hasler P."/>
            <person name="Poulickova A."/>
        </authorList>
    </citation>
    <scope>NUCLEOTIDE SEQUENCE</scope>
    <source>
        <strain evidence="15">Rupite</strain>
    </source>
</reference>
<dbReference type="GO" id="GO:0003911">
    <property type="term" value="F:DNA ligase (NAD+) activity"/>
    <property type="evidence" value="ECO:0007669"/>
    <property type="project" value="UniProtKB-EC"/>
</dbReference>
<keyword evidence="2 11" id="KW-0436">Ligase</keyword>
<dbReference type="Gene3D" id="3.30.470.30">
    <property type="entry name" value="DNA ligase/mRNA capping enzyme"/>
    <property type="match status" value="1"/>
</dbReference>
<dbReference type="SUPFAM" id="SSF52113">
    <property type="entry name" value="BRCT domain"/>
    <property type="match status" value="1"/>
</dbReference>
<keyword evidence="16" id="KW-1185">Reference proteome</keyword>
<feature type="compositionally biased region" description="Basic and acidic residues" evidence="13">
    <location>
        <begin position="107"/>
        <end position="120"/>
    </location>
</feature>
<dbReference type="Pfam" id="PF01653">
    <property type="entry name" value="DNA_ligase_aden"/>
    <property type="match status" value="2"/>
</dbReference>
<feature type="binding site" evidence="11">
    <location>
        <position position="157"/>
    </location>
    <ligand>
        <name>NAD(+)</name>
        <dbReference type="ChEBI" id="CHEBI:57540"/>
    </ligand>
</feature>
<dbReference type="EC" id="6.5.1.2" evidence="11 12"/>
<feature type="binding site" evidence="11">
    <location>
        <begin position="35"/>
        <end position="39"/>
    </location>
    <ligand>
        <name>NAD(+)</name>
        <dbReference type="ChEBI" id="CHEBI:57540"/>
    </ligand>
</feature>
<evidence type="ECO:0000256" key="10">
    <source>
        <dbReference type="ARBA" id="ARBA00034005"/>
    </source>
</evidence>
<evidence type="ECO:0000256" key="11">
    <source>
        <dbReference type="HAMAP-Rule" id="MF_01588"/>
    </source>
</evidence>
<dbReference type="Gene3D" id="1.10.150.20">
    <property type="entry name" value="5' to 3' exonuclease, C-terminal subdomain"/>
    <property type="match status" value="2"/>
</dbReference>
<comment type="catalytic activity">
    <reaction evidence="10 11 12">
        <text>NAD(+) + (deoxyribonucleotide)n-3'-hydroxyl + 5'-phospho-(deoxyribonucleotide)m = (deoxyribonucleotide)n+m + AMP + beta-nicotinamide D-nucleotide.</text>
        <dbReference type="EC" id="6.5.1.2"/>
    </reaction>
</comment>
<dbReference type="InterPro" id="IPR004149">
    <property type="entry name" value="Znf_DNAligase_C4"/>
</dbReference>
<evidence type="ECO:0000256" key="6">
    <source>
        <dbReference type="ARBA" id="ARBA00022833"/>
    </source>
</evidence>
<dbReference type="SMART" id="SM00292">
    <property type="entry name" value="BRCT"/>
    <property type="match status" value="1"/>
</dbReference>
<dbReference type="InterPro" id="IPR041663">
    <property type="entry name" value="DisA/LigA_HHH"/>
</dbReference>
<dbReference type="Gene3D" id="6.20.10.30">
    <property type="match status" value="1"/>
</dbReference>
<comment type="similarity">
    <text evidence="11">Belongs to the NAD-dependent DNA ligase family. LigA subfamily.</text>
</comment>
<sequence>MPGEQGAEQRVRELRALLQKASIAYYVHDAPILEDSVYDRLYRELQELEKAYPELITPDSPTQRVGEKPASQFQTVPHRIPLYSLENAFNLEELREWQERLLRVLGRSPDRDPHDPESHSGTESSQEELDYVCELKIDGSALALTYINGVLERGATRGDGQTGEDITQNVRTIRSIPLRLAVSDPPPVVEVRGEAYLSIAEFERINQERRSAGDPPFANPRNCAAGTLRQLDSRIVAARKLSFFAYTLHWPEGWGKGDPPKTQWDCLHQLKAFGLSTNPLSRLCRGLEEVSQFYEQWRAAQLPYAIDGVVVKLNSLALQEEAGFTQKFPRWAIALKYPAEQVPTRIRAIVASVGRTGAVTPVAELDPVVLAGTTVSRASLHNADRLRELDVHLGDTAVVRKAGEIIPEVVSILKELRPANAVPYTLPRHCPECSTPLIRLEGEAVTRCPNPKCPAKLRGQLQHWASRDALDIEGLGEKLVAQLVEKLGVVTVADLYHLTAEQLQSLERMGSRSSQKLIQAIQKSRQQPWERVLYGLGIPHVGVVTAKTLASHFSSPDLLAQASPETIAQIYGLGTEIAEAVVAWFAEPEHRQLLEALQALGIPPAPTQAAATVAKVLAGRKFVITGTLPTLSRTEAKSWIESRGGKVTASVSRQTDYVVVGSEAGSKLEQAQQLGIPLLSEAELLALDPTAEFGDPHH</sequence>
<dbReference type="InterPro" id="IPR010994">
    <property type="entry name" value="RuvA_2-like"/>
</dbReference>
<dbReference type="SUPFAM" id="SSF50249">
    <property type="entry name" value="Nucleic acid-binding proteins"/>
    <property type="match status" value="1"/>
</dbReference>
<dbReference type="SMART" id="SM00278">
    <property type="entry name" value="HhH1"/>
    <property type="match status" value="3"/>
</dbReference>
<dbReference type="InterPro" id="IPR013839">
    <property type="entry name" value="DNAligase_adenylation"/>
</dbReference>
<evidence type="ECO:0000256" key="9">
    <source>
        <dbReference type="ARBA" id="ARBA00023204"/>
    </source>
</evidence>
<dbReference type="RefSeq" id="WP_244350148.1">
    <property type="nucleotide sequence ID" value="NZ_JAFIRA010000016.1"/>
</dbReference>
<proteinExistence type="inferred from homology"/>
<evidence type="ECO:0000259" key="14">
    <source>
        <dbReference type="PROSITE" id="PS50172"/>
    </source>
</evidence>
<dbReference type="SMART" id="SM00532">
    <property type="entry name" value="LIGANc"/>
    <property type="match status" value="1"/>
</dbReference>
<dbReference type="PANTHER" id="PTHR23389">
    <property type="entry name" value="CHROMOSOME TRANSMISSION FIDELITY FACTOR 18"/>
    <property type="match status" value="1"/>
</dbReference>
<dbReference type="InterPro" id="IPR013840">
    <property type="entry name" value="DNAligase_N"/>
</dbReference>
<feature type="binding site" evidence="11">
    <location>
        <position position="336"/>
    </location>
    <ligand>
        <name>NAD(+)</name>
        <dbReference type="ChEBI" id="CHEBI:57540"/>
    </ligand>
</feature>
<keyword evidence="5 11" id="KW-0227">DNA damage</keyword>
<dbReference type="InterPro" id="IPR004150">
    <property type="entry name" value="NAD_DNA_ligase_OB"/>
</dbReference>
<evidence type="ECO:0000256" key="8">
    <source>
        <dbReference type="ARBA" id="ARBA00023027"/>
    </source>
</evidence>
<dbReference type="PROSITE" id="PS50172">
    <property type="entry name" value="BRCT"/>
    <property type="match status" value="1"/>
</dbReference>
<feature type="binding site" evidence="11">
    <location>
        <position position="312"/>
    </location>
    <ligand>
        <name>NAD(+)</name>
        <dbReference type="ChEBI" id="CHEBI:57540"/>
    </ligand>
</feature>
<evidence type="ECO:0000256" key="1">
    <source>
        <dbReference type="ARBA" id="ARBA00004067"/>
    </source>
</evidence>
<dbReference type="NCBIfam" id="TIGR00575">
    <property type="entry name" value="dnlj"/>
    <property type="match status" value="1"/>
</dbReference>
<dbReference type="PANTHER" id="PTHR23389:SF9">
    <property type="entry name" value="DNA LIGASE"/>
    <property type="match status" value="1"/>
</dbReference>
<feature type="binding site" evidence="11">
    <location>
        <position position="430"/>
    </location>
    <ligand>
        <name>Zn(2+)</name>
        <dbReference type="ChEBI" id="CHEBI:29105"/>
    </ligand>
</feature>
<comment type="caution">
    <text evidence="15">The sequence shown here is derived from an EMBL/GenBank/DDBJ whole genome shotgun (WGS) entry which is preliminary data.</text>
</comment>
<evidence type="ECO:0000256" key="5">
    <source>
        <dbReference type="ARBA" id="ARBA00022763"/>
    </source>
</evidence>
<keyword evidence="11" id="KW-0464">Manganese</keyword>
<dbReference type="InterPro" id="IPR036420">
    <property type="entry name" value="BRCT_dom_sf"/>
</dbReference>
<comment type="function">
    <text evidence="1 11">DNA ligase that catalyzes the formation of phosphodiester linkages between 5'-phosphoryl and 3'-hydroxyl groups in double-stranded DNA using NAD as a coenzyme and as the energy source for the reaction. It is essential for DNA replication and repair of damaged DNA.</text>
</comment>
<dbReference type="Pfam" id="PF03119">
    <property type="entry name" value="DNA_ligase_ZBD"/>
    <property type="match status" value="1"/>
</dbReference>
<dbReference type="Pfam" id="PF22745">
    <property type="entry name" value="Nlig-Ia"/>
    <property type="match status" value="1"/>
</dbReference>
<feature type="region of interest" description="Disordered" evidence="13">
    <location>
        <begin position="107"/>
        <end position="127"/>
    </location>
</feature>
<keyword evidence="8 11" id="KW-0520">NAD</keyword>
<dbReference type="Pfam" id="PF03120">
    <property type="entry name" value="OB_DNA_ligase"/>
    <property type="match status" value="1"/>
</dbReference>
<gene>
    <name evidence="11 15" type="primary">ligA</name>
    <name evidence="15" type="ORF">JX360_07935</name>
</gene>
<dbReference type="Gene3D" id="1.10.287.610">
    <property type="entry name" value="Helix hairpin bin"/>
    <property type="match status" value="1"/>
</dbReference>
<feature type="domain" description="BRCT" evidence="14">
    <location>
        <begin position="612"/>
        <end position="685"/>
    </location>
</feature>
<dbReference type="InterPro" id="IPR001357">
    <property type="entry name" value="BRCT_dom"/>
</dbReference>
<name>A0ABT0CAU1_THEVL</name>
<dbReference type="NCBIfam" id="NF005932">
    <property type="entry name" value="PRK07956.1"/>
    <property type="match status" value="1"/>
</dbReference>
<dbReference type="PROSITE" id="PS01055">
    <property type="entry name" value="DNA_LIGASE_N1"/>
    <property type="match status" value="1"/>
</dbReference>
<feature type="binding site" evidence="11">
    <location>
        <position position="453"/>
    </location>
    <ligand>
        <name>Zn(2+)</name>
        <dbReference type="ChEBI" id="CHEBI:29105"/>
    </ligand>
</feature>
<dbReference type="CDD" id="cd00114">
    <property type="entry name" value="LIGANc"/>
    <property type="match status" value="1"/>
</dbReference>
<dbReference type="Pfam" id="PF12826">
    <property type="entry name" value="HHH_2"/>
    <property type="match status" value="1"/>
</dbReference>
<feature type="active site" description="N6-AMP-lysine intermediate" evidence="11">
    <location>
        <position position="136"/>
    </location>
</feature>